<feature type="domain" description="Zinc knuckle CX2CX4HX4C" evidence="1">
    <location>
        <begin position="40"/>
        <end position="87"/>
    </location>
</feature>
<accession>A0A9Q0FL10</accession>
<protein>
    <recommendedName>
        <fullName evidence="1">Zinc knuckle CX2CX4HX4C domain-containing protein</fullName>
    </recommendedName>
</protein>
<dbReference type="Proteomes" id="UP001141552">
    <property type="component" value="Unassembled WGS sequence"/>
</dbReference>
<reference evidence="2" key="2">
    <citation type="journal article" date="2023" name="Plants (Basel)">
        <title>Annotation of the Turnera subulata (Passifloraceae) Draft Genome Reveals the S-Locus Evolved after the Divergence of Turneroideae from Passifloroideae in a Stepwise Manner.</title>
        <authorList>
            <person name="Henning P.M."/>
            <person name="Roalson E.H."/>
            <person name="Mir W."/>
            <person name="McCubbin A.G."/>
            <person name="Shore J.S."/>
        </authorList>
    </citation>
    <scope>NUCLEOTIDE SEQUENCE</scope>
    <source>
        <strain evidence="2">F60SS</strain>
    </source>
</reference>
<comment type="caution">
    <text evidence="2">The sequence shown here is derived from an EMBL/GenBank/DDBJ whole genome shotgun (WGS) entry which is preliminary data.</text>
</comment>
<gene>
    <name evidence="2" type="ORF">Tsubulata_031551</name>
</gene>
<evidence type="ECO:0000313" key="3">
    <source>
        <dbReference type="Proteomes" id="UP001141552"/>
    </source>
</evidence>
<dbReference type="OrthoDB" id="1834906at2759"/>
<keyword evidence="3" id="KW-1185">Reference proteome</keyword>
<proteinExistence type="predicted"/>
<evidence type="ECO:0000259" key="1">
    <source>
        <dbReference type="Pfam" id="PF14392"/>
    </source>
</evidence>
<dbReference type="InterPro" id="IPR025836">
    <property type="entry name" value="Zn_knuckle_CX2CX4HX4C"/>
</dbReference>
<reference evidence="2" key="1">
    <citation type="submission" date="2022-02" db="EMBL/GenBank/DDBJ databases">
        <authorList>
            <person name="Henning P.M."/>
            <person name="McCubbin A.G."/>
            <person name="Shore J.S."/>
        </authorList>
    </citation>
    <scope>NUCLEOTIDE SEQUENCE</scope>
    <source>
        <strain evidence="2">F60SS</strain>
        <tissue evidence="2">Leaves</tissue>
    </source>
</reference>
<evidence type="ECO:0000313" key="2">
    <source>
        <dbReference type="EMBL" id="KAJ4833442.1"/>
    </source>
</evidence>
<name>A0A9Q0FL10_9ROSI</name>
<dbReference type="EMBL" id="JAKUCV010004943">
    <property type="protein sequence ID" value="KAJ4833442.1"/>
    <property type="molecule type" value="Genomic_DNA"/>
</dbReference>
<organism evidence="2 3">
    <name type="scientific">Turnera subulata</name>
    <dbReference type="NCBI Taxonomy" id="218843"/>
    <lineage>
        <taxon>Eukaryota</taxon>
        <taxon>Viridiplantae</taxon>
        <taxon>Streptophyta</taxon>
        <taxon>Embryophyta</taxon>
        <taxon>Tracheophyta</taxon>
        <taxon>Spermatophyta</taxon>
        <taxon>Magnoliopsida</taxon>
        <taxon>eudicotyledons</taxon>
        <taxon>Gunneridae</taxon>
        <taxon>Pentapetalae</taxon>
        <taxon>rosids</taxon>
        <taxon>fabids</taxon>
        <taxon>Malpighiales</taxon>
        <taxon>Passifloraceae</taxon>
        <taxon>Turnera</taxon>
    </lineage>
</organism>
<sequence>MTQPHRVGDAVKCFSGLIEIESSIENFLLCRGFFRVNVHFDLNGPLVAGTVVRDRLGLATWLSYTYERLKSFHYRCGKLDHTVEQCLAKPRRDEGQRTRSRSSFGPWLRVHGPLAEDESSIASLVAANLQNGWVKSLALVAKEIPTSTPLTDAAKSASLKKLVRLTKMVYHPVLEDIEEKKLFNNWGLDYLDNVLDDHPSTSKP</sequence>
<dbReference type="Pfam" id="PF14392">
    <property type="entry name" value="zf-CCHC_4"/>
    <property type="match status" value="1"/>
</dbReference>
<dbReference type="AlphaFoldDB" id="A0A9Q0FL10"/>